<organism evidence="1 2">
    <name type="scientific">Agrobacterium tumefaciens</name>
    <dbReference type="NCBI Taxonomy" id="358"/>
    <lineage>
        <taxon>Bacteria</taxon>
        <taxon>Pseudomonadati</taxon>
        <taxon>Pseudomonadota</taxon>
        <taxon>Alphaproteobacteria</taxon>
        <taxon>Hyphomicrobiales</taxon>
        <taxon>Rhizobiaceae</taxon>
        <taxon>Rhizobium/Agrobacterium group</taxon>
        <taxon>Agrobacterium</taxon>
        <taxon>Agrobacterium tumefaciens complex</taxon>
    </lineage>
</organism>
<dbReference type="EMBL" id="JXQV01000003">
    <property type="protein sequence ID" value="KIQ05062.1"/>
    <property type="molecule type" value="Genomic_DNA"/>
</dbReference>
<reference evidence="1 2" key="1">
    <citation type="submission" date="2014-12" db="EMBL/GenBank/DDBJ databases">
        <title>16Stimator: statistical estimation of ribosomal gene copy numbers from draft genome assemblies.</title>
        <authorList>
            <person name="Perisin M.A."/>
            <person name="Vetter M."/>
            <person name="Gilbert J.A."/>
            <person name="Bergelson J."/>
        </authorList>
    </citation>
    <scope>NUCLEOTIDE SEQUENCE [LARGE SCALE GENOMIC DNA]</scope>
    <source>
        <strain evidence="1 2">MEJ076</strain>
    </source>
</reference>
<protein>
    <submittedName>
        <fullName evidence="1">Uncharacterized protein</fullName>
    </submittedName>
</protein>
<dbReference type="AlphaFoldDB" id="A0A0D0JGG0"/>
<name>A0A0D0JGG0_AGRTU</name>
<comment type="caution">
    <text evidence="1">The sequence shown here is derived from an EMBL/GenBank/DDBJ whole genome shotgun (WGS) entry which is preliminary data.</text>
</comment>
<accession>A0A0D0JGG0</accession>
<gene>
    <name evidence="1" type="ORF">RU07_02375</name>
</gene>
<evidence type="ECO:0000313" key="1">
    <source>
        <dbReference type="EMBL" id="KIQ05062.1"/>
    </source>
</evidence>
<sequence length="71" mass="7775">MRRAPYKATSYAPPPYTGDGLEVIASLPASLHPTVADAVARWHERRHTSRNRVIASALRALVPANDNAGRR</sequence>
<dbReference type="OrthoDB" id="8452655at2"/>
<evidence type="ECO:0000313" key="2">
    <source>
        <dbReference type="Proteomes" id="UP000035017"/>
    </source>
</evidence>
<proteinExistence type="predicted"/>
<dbReference type="Proteomes" id="UP000035017">
    <property type="component" value="Unassembled WGS sequence"/>
</dbReference>